<dbReference type="Gene3D" id="1.10.340.70">
    <property type="match status" value="1"/>
</dbReference>
<proteinExistence type="predicted"/>
<dbReference type="GO" id="GO:0016787">
    <property type="term" value="F:hydrolase activity"/>
    <property type="evidence" value="ECO:0007669"/>
    <property type="project" value="UniProtKB-KW"/>
</dbReference>
<dbReference type="GO" id="GO:0004519">
    <property type="term" value="F:endonuclease activity"/>
    <property type="evidence" value="ECO:0007669"/>
    <property type="project" value="UniProtKB-KW"/>
</dbReference>
<dbReference type="Pfam" id="PF17921">
    <property type="entry name" value="Integrase_H2C2"/>
    <property type="match status" value="1"/>
</dbReference>
<evidence type="ECO:0000313" key="11">
    <source>
        <dbReference type="WBParaSite" id="nRc.2.0.1.t41233-RA"/>
    </source>
</evidence>
<sequence length="310" mass="34829">MTAMEAVLYQENSNNQWVITYNSRMLTDAETRYSTMEGKCLAIVYGFQINLQDYNYKVEYSKGKDNACADFLSQKDDRQKPRARHTEDLAPKIFHPNFRSAGAILDADLMVTDMLPVVASPHNKIDANVNAVVHAMTKKPISPPTLSDHMPLAADYALPPAEAITLASHEEVQQAQAADPAITKIVATLQTSNDTKHPPVFSTEDGLLYRQIKDNNQLVVPASMVEQMLHQFHGTKVLNHQGSNHTLAAIKAHFWWPRREEAVRKWIKSCKICQLTSPRRPPPPPLLPIQPTHPFEIVATDIVNILPVRE</sequence>
<keyword evidence="2" id="KW-0808">Transferase</keyword>
<evidence type="ECO:0000256" key="6">
    <source>
        <dbReference type="ARBA" id="ARBA00022801"/>
    </source>
</evidence>
<name>A0A915KUH4_ROMCU</name>
<keyword evidence="10" id="KW-1185">Reference proteome</keyword>
<reference evidence="11" key="1">
    <citation type="submission" date="2022-11" db="UniProtKB">
        <authorList>
            <consortium name="WormBaseParasite"/>
        </authorList>
    </citation>
    <scope>IDENTIFICATION</scope>
</reference>
<dbReference type="EC" id="2.7.7.49" evidence="1"/>
<keyword evidence="4" id="KW-0540">Nuclease</keyword>
<protein>
    <recommendedName>
        <fullName evidence="1">RNA-directed DNA polymerase</fullName>
        <ecNumber evidence="1">2.7.7.49</ecNumber>
    </recommendedName>
</protein>
<dbReference type="GO" id="GO:0003964">
    <property type="term" value="F:RNA-directed DNA polymerase activity"/>
    <property type="evidence" value="ECO:0007669"/>
    <property type="project" value="UniProtKB-KW"/>
</dbReference>
<evidence type="ECO:0000256" key="4">
    <source>
        <dbReference type="ARBA" id="ARBA00022722"/>
    </source>
</evidence>
<accession>A0A915KUH4</accession>
<dbReference type="SUPFAM" id="SSF56672">
    <property type="entry name" value="DNA/RNA polymerases"/>
    <property type="match status" value="1"/>
</dbReference>
<evidence type="ECO:0000259" key="8">
    <source>
        <dbReference type="Pfam" id="PF17917"/>
    </source>
</evidence>
<evidence type="ECO:0000256" key="2">
    <source>
        <dbReference type="ARBA" id="ARBA00022679"/>
    </source>
</evidence>
<keyword evidence="5" id="KW-0255">Endonuclease</keyword>
<dbReference type="InterPro" id="IPR050951">
    <property type="entry name" value="Retrovirus_Pol_polyprotein"/>
</dbReference>
<dbReference type="WBParaSite" id="nRc.2.0.1.t41233-RA">
    <property type="protein sequence ID" value="nRc.2.0.1.t41233-RA"/>
    <property type="gene ID" value="nRc.2.0.1.g41233"/>
</dbReference>
<evidence type="ECO:0000256" key="5">
    <source>
        <dbReference type="ARBA" id="ARBA00022759"/>
    </source>
</evidence>
<keyword evidence="3" id="KW-0548">Nucleotidyltransferase</keyword>
<evidence type="ECO:0000259" key="9">
    <source>
        <dbReference type="Pfam" id="PF17921"/>
    </source>
</evidence>
<dbReference type="FunFam" id="1.10.340.70:FF:000001">
    <property type="entry name" value="Retrovirus-related Pol polyprotein from transposon gypsy-like Protein"/>
    <property type="match status" value="1"/>
</dbReference>
<organism evidence="10 11">
    <name type="scientific">Romanomermis culicivorax</name>
    <name type="common">Nematode worm</name>
    <dbReference type="NCBI Taxonomy" id="13658"/>
    <lineage>
        <taxon>Eukaryota</taxon>
        <taxon>Metazoa</taxon>
        <taxon>Ecdysozoa</taxon>
        <taxon>Nematoda</taxon>
        <taxon>Enoplea</taxon>
        <taxon>Dorylaimia</taxon>
        <taxon>Mermithida</taxon>
        <taxon>Mermithoidea</taxon>
        <taxon>Mermithidae</taxon>
        <taxon>Romanomermis</taxon>
    </lineage>
</organism>
<evidence type="ECO:0000313" key="10">
    <source>
        <dbReference type="Proteomes" id="UP000887565"/>
    </source>
</evidence>
<keyword evidence="7" id="KW-0695">RNA-directed DNA polymerase</keyword>
<dbReference type="PANTHER" id="PTHR37984">
    <property type="entry name" value="PROTEIN CBG26694"/>
    <property type="match status" value="1"/>
</dbReference>
<dbReference type="InterPro" id="IPR041373">
    <property type="entry name" value="RT_RNaseH"/>
</dbReference>
<dbReference type="InterPro" id="IPR041588">
    <property type="entry name" value="Integrase_H2C2"/>
</dbReference>
<evidence type="ECO:0000256" key="1">
    <source>
        <dbReference type="ARBA" id="ARBA00012493"/>
    </source>
</evidence>
<feature type="domain" description="Reverse transcriptase RNase H-like" evidence="8">
    <location>
        <begin position="2"/>
        <end position="48"/>
    </location>
</feature>
<keyword evidence="6" id="KW-0378">Hydrolase</keyword>
<dbReference type="PANTHER" id="PTHR37984:SF5">
    <property type="entry name" value="PROTEIN NYNRIN-LIKE"/>
    <property type="match status" value="1"/>
</dbReference>
<dbReference type="Pfam" id="PF17917">
    <property type="entry name" value="RT_RNaseH"/>
    <property type="match status" value="1"/>
</dbReference>
<dbReference type="AlphaFoldDB" id="A0A915KUH4"/>
<dbReference type="InterPro" id="IPR043502">
    <property type="entry name" value="DNA/RNA_pol_sf"/>
</dbReference>
<evidence type="ECO:0000256" key="3">
    <source>
        <dbReference type="ARBA" id="ARBA00022695"/>
    </source>
</evidence>
<evidence type="ECO:0000256" key="7">
    <source>
        <dbReference type="ARBA" id="ARBA00022918"/>
    </source>
</evidence>
<feature type="domain" description="Integrase zinc-binding" evidence="9">
    <location>
        <begin position="220"/>
        <end position="278"/>
    </location>
</feature>
<dbReference type="Proteomes" id="UP000887565">
    <property type="component" value="Unplaced"/>
</dbReference>